<dbReference type="Pfam" id="PF18096">
    <property type="entry name" value="Thump_like"/>
    <property type="match status" value="1"/>
</dbReference>
<gene>
    <name evidence="3" type="ORF">H9785_05405</name>
</gene>
<dbReference type="Gene3D" id="1.10.10.1110">
    <property type="entry name" value="Methyltransferase PG1098, N-terminal domain"/>
    <property type="match status" value="1"/>
</dbReference>
<keyword evidence="3" id="KW-0489">Methyltransferase</keyword>
<organism evidence="3 4">
    <name type="scientific">Candidatus Bacteroides intestinavium</name>
    <dbReference type="NCBI Taxonomy" id="2838469"/>
    <lineage>
        <taxon>Bacteria</taxon>
        <taxon>Pseudomonadati</taxon>
        <taxon>Bacteroidota</taxon>
        <taxon>Bacteroidia</taxon>
        <taxon>Bacteroidales</taxon>
        <taxon>Bacteroidaceae</taxon>
        <taxon>Bacteroides</taxon>
    </lineage>
</organism>
<sequence>MHLSDETLRFIRQHARDDVRSLALHARPLPGVDLPAALTQIAGLQVLRTKVPTWAATEGILCPPRLSLEQCSSEATARYKARVVAAQEGSRRRLADLTGGLGIDCSFLAPLFAEADYVERQENLCRLAAHNLPLLGLTHVRVHCADGTGFLYTMPPADWLFLDPARRDSHGGRTVALADCEPDVSLLEERLLDKAPRILLKLSPMLDLTLALHTLHSVREAHVVAVDNECKELLLILERGCTAEIDDLPVSCANLDATGEAGRVFTFTRRHEQAATCPLADAPLAWLYEPNAALLKAGAFRCLADAYGVEKLHPSSHLYTSDRPVPDFPGRTFRIEGWCGFGKKEIKSLLGGIGQANLSVRNFPDTVAGLRRRLHLPEGGDTYLFATTLADGRKVLIRGKKNSD</sequence>
<dbReference type="EMBL" id="DWZE01000063">
    <property type="protein sequence ID" value="HJA83384.1"/>
    <property type="molecule type" value="Genomic_DNA"/>
</dbReference>
<evidence type="ECO:0000259" key="2">
    <source>
        <dbReference type="Pfam" id="PF22013"/>
    </source>
</evidence>
<keyword evidence="3" id="KW-0808">Transferase</keyword>
<dbReference type="GO" id="GO:0008168">
    <property type="term" value="F:methyltransferase activity"/>
    <property type="evidence" value="ECO:0007669"/>
    <property type="project" value="UniProtKB-KW"/>
</dbReference>
<reference evidence="3" key="1">
    <citation type="journal article" date="2021" name="PeerJ">
        <title>Extensive microbial diversity within the chicken gut microbiome revealed by metagenomics and culture.</title>
        <authorList>
            <person name="Gilroy R."/>
            <person name="Ravi A."/>
            <person name="Getino M."/>
            <person name="Pursley I."/>
            <person name="Horton D.L."/>
            <person name="Alikhan N.F."/>
            <person name="Baker D."/>
            <person name="Gharbi K."/>
            <person name="Hall N."/>
            <person name="Watson M."/>
            <person name="Adriaenssens E.M."/>
            <person name="Foster-Nyarko E."/>
            <person name="Jarju S."/>
            <person name="Secka A."/>
            <person name="Antonio M."/>
            <person name="Oren A."/>
            <person name="Chaudhuri R.R."/>
            <person name="La Ragione R."/>
            <person name="Hildebrand F."/>
            <person name="Pallen M.J."/>
        </authorList>
    </citation>
    <scope>NUCLEOTIDE SEQUENCE</scope>
    <source>
        <strain evidence="3">ChiHecec1B25-7008</strain>
    </source>
</reference>
<comment type="caution">
    <text evidence="3">The sequence shown here is derived from an EMBL/GenBank/DDBJ whole genome shotgun (WGS) entry which is preliminary data.</text>
</comment>
<reference evidence="3" key="2">
    <citation type="submission" date="2021-04" db="EMBL/GenBank/DDBJ databases">
        <authorList>
            <person name="Gilroy R."/>
        </authorList>
    </citation>
    <scope>NUCLEOTIDE SEQUENCE</scope>
    <source>
        <strain evidence="3">ChiHecec1B25-7008</strain>
    </source>
</reference>
<dbReference type="SUPFAM" id="SSF53335">
    <property type="entry name" value="S-adenosyl-L-methionine-dependent methyltransferases"/>
    <property type="match status" value="1"/>
</dbReference>
<evidence type="ECO:0000313" key="4">
    <source>
        <dbReference type="Proteomes" id="UP000823860"/>
    </source>
</evidence>
<dbReference type="Gene3D" id="3.40.50.150">
    <property type="entry name" value="Vaccinia Virus protein VP39"/>
    <property type="match status" value="1"/>
</dbReference>
<evidence type="ECO:0000313" key="3">
    <source>
        <dbReference type="EMBL" id="HJA83384.1"/>
    </source>
</evidence>
<dbReference type="GO" id="GO:0032259">
    <property type="term" value="P:methylation"/>
    <property type="evidence" value="ECO:0007669"/>
    <property type="project" value="UniProtKB-KW"/>
</dbReference>
<feature type="domain" description="PG-1098 ferredoxin-like" evidence="2">
    <location>
        <begin position="286"/>
        <end position="329"/>
    </location>
</feature>
<feature type="domain" description="THUMP-like" evidence="1">
    <location>
        <begin position="330"/>
        <end position="397"/>
    </location>
</feature>
<proteinExistence type="predicted"/>
<name>A0A9D2HS26_9BACE</name>
<protein>
    <submittedName>
        <fullName evidence="3">SAM-dependent methyltransferase</fullName>
    </submittedName>
</protein>
<dbReference type="Pfam" id="PF22013">
    <property type="entry name" value="PG_1098_Fer"/>
    <property type="match status" value="1"/>
</dbReference>
<dbReference type="AlphaFoldDB" id="A0A9D2HS26"/>
<dbReference type="Proteomes" id="UP000823860">
    <property type="component" value="Unassembled WGS sequence"/>
</dbReference>
<dbReference type="InterPro" id="IPR029063">
    <property type="entry name" value="SAM-dependent_MTases_sf"/>
</dbReference>
<evidence type="ECO:0000259" key="1">
    <source>
        <dbReference type="Pfam" id="PF18096"/>
    </source>
</evidence>
<dbReference type="InterPro" id="IPR041497">
    <property type="entry name" value="Thump-like"/>
</dbReference>
<accession>A0A9D2HS26</accession>
<dbReference type="InterPro" id="IPR054168">
    <property type="entry name" value="PG_1098_Fer"/>
</dbReference>